<dbReference type="AlphaFoldDB" id="X0VZM4"/>
<protein>
    <submittedName>
        <fullName evidence="1">Uncharacterized protein</fullName>
    </submittedName>
</protein>
<evidence type="ECO:0000313" key="1">
    <source>
        <dbReference type="EMBL" id="GAG23760.1"/>
    </source>
</evidence>
<proteinExistence type="predicted"/>
<sequence>MLEDSDVEFLSKARNIFFSLFNSGLETHTVGDLPTYSAWHGFLTGGGSKGLLALVNSTGFPQYISLEISGLKDVEVLFTDMGYSVAPQVCSEKLSLVLALEQMVLLGLGDMAKSRYYLGVDKDSTVPYDSKPLAISFKMIALNVVEGEWTPTDISTNSKNFLRISLQTFKNGLALRSKWEKNSQSGRIAAIRDLLSITINQNAQELPVAMWEPNRAVW</sequence>
<organism evidence="1">
    <name type="scientific">marine sediment metagenome</name>
    <dbReference type="NCBI Taxonomy" id="412755"/>
    <lineage>
        <taxon>unclassified sequences</taxon>
        <taxon>metagenomes</taxon>
        <taxon>ecological metagenomes</taxon>
    </lineage>
</organism>
<name>X0VZM4_9ZZZZ</name>
<dbReference type="EMBL" id="BARS01034570">
    <property type="protein sequence ID" value="GAG23760.1"/>
    <property type="molecule type" value="Genomic_DNA"/>
</dbReference>
<gene>
    <name evidence="1" type="ORF">S01H1_53388</name>
</gene>
<reference evidence="1" key="1">
    <citation type="journal article" date="2014" name="Front. Microbiol.">
        <title>High frequency of phylogenetically diverse reductive dehalogenase-homologous genes in deep subseafloor sedimentary metagenomes.</title>
        <authorList>
            <person name="Kawai M."/>
            <person name="Futagami T."/>
            <person name="Toyoda A."/>
            <person name="Takaki Y."/>
            <person name="Nishi S."/>
            <person name="Hori S."/>
            <person name="Arai W."/>
            <person name="Tsubouchi T."/>
            <person name="Morono Y."/>
            <person name="Uchiyama I."/>
            <person name="Ito T."/>
            <person name="Fujiyama A."/>
            <person name="Inagaki F."/>
            <person name="Takami H."/>
        </authorList>
    </citation>
    <scope>NUCLEOTIDE SEQUENCE</scope>
    <source>
        <strain evidence="1">Expedition CK06-06</strain>
    </source>
</reference>
<accession>X0VZM4</accession>
<comment type="caution">
    <text evidence="1">The sequence shown here is derived from an EMBL/GenBank/DDBJ whole genome shotgun (WGS) entry which is preliminary data.</text>
</comment>
<feature type="non-terminal residue" evidence="1">
    <location>
        <position position="218"/>
    </location>
</feature>